<organism evidence="2 3">
    <name type="scientific">Bacteroides uniformis str. 3978 T3 ii</name>
    <dbReference type="NCBI Taxonomy" id="1339349"/>
    <lineage>
        <taxon>Bacteria</taxon>
        <taxon>Pseudomonadati</taxon>
        <taxon>Bacteroidota</taxon>
        <taxon>Bacteroidia</taxon>
        <taxon>Bacteroidales</taxon>
        <taxon>Bacteroidaceae</taxon>
        <taxon>Bacteroides</taxon>
    </lineage>
</organism>
<feature type="transmembrane region" description="Helical" evidence="1">
    <location>
        <begin position="170"/>
        <end position="191"/>
    </location>
</feature>
<keyword evidence="1" id="KW-0472">Membrane</keyword>
<sequence>MKDKELNEKESLELIARMIRNTRRNLDTGSGNSFLVWGYVGVLVTLAVWAGVTFTGNPVWMWGFWGIPVVGYLLMFLLLRKRQKPVKFYLDKILERVWGVFGMVCMMGVLAATDAGRYETILPLCAIFFSLGSIITGCIIRYTTFFIFPLFGFLWGLKNLLYTWGEVPFLSSLLWFVGVLVFSLIIPGHILNYKARKENRNGEWGEV</sequence>
<dbReference type="EMBL" id="JNHN01000177">
    <property type="protein sequence ID" value="KDS49256.1"/>
    <property type="molecule type" value="Genomic_DNA"/>
</dbReference>
<evidence type="ECO:0000256" key="1">
    <source>
        <dbReference type="SAM" id="Phobius"/>
    </source>
</evidence>
<reference evidence="2 3" key="1">
    <citation type="submission" date="2014-04" db="EMBL/GenBank/DDBJ databases">
        <authorList>
            <person name="Sears C."/>
            <person name="Carroll K."/>
            <person name="Sack B.R."/>
            <person name="Qadri F."/>
            <person name="Myers L.L."/>
            <person name="Chung G.-T."/>
            <person name="Escheverria P."/>
            <person name="Fraser C.M."/>
            <person name="Sadzewicz L."/>
            <person name="Shefchek K.A."/>
            <person name="Tallon L."/>
            <person name="Das S.P."/>
            <person name="Daugherty S."/>
            <person name="Mongodin E.F."/>
        </authorList>
    </citation>
    <scope>NUCLEOTIDE SEQUENCE [LARGE SCALE GENOMIC DNA]</scope>
    <source>
        <strain evidence="2 3">3978 T3 ii</strain>
    </source>
</reference>
<accession>A0A078RXD0</accession>
<dbReference type="PATRIC" id="fig|1339349.3.peg.3134"/>
<dbReference type="AlphaFoldDB" id="A0A078RXD0"/>
<dbReference type="RefSeq" id="WP_008663832.1">
    <property type="nucleotide sequence ID" value="NZ_JNHN01000177.1"/>
</dbReference>
<evidence type="ECO:0000313" key="2">
    <source>
        <dbReference type="EMBL" id="KDS49256.1"/>
    </source>
</evidence>
<feature type="transmembrane region" description="Helical" evidence="1">
    <location>
        <begin position="60"/>
        <end position="78"/>
    </location>
</feature>
<evidence type="ECO:0000313" key="3">
    <source>
        <dbReference type="Proteomes" id="UP000028013"/>
    </source>
</evidence>
<protein>
    <submittedName>
        <fullName evidence="2">Putative membrane protein</fullName>
    </submittedName>
</protein>
<dbReference type="Proteomes" id="UP000028013">
    <property type="component" value="Unassembled WGS sequence"/>
</dbReference>
<name>A0A078RXD0_BACUN</name>
<feature type="transmembrane region" description="Helical" evidence="1">
    <location>
        <begin position="121"/>
        <end position="140"/>
    </location>
</feature>
<keyword evidence="1" id="KW-1133">Transmembrane helix</keyword>
<comment type="caution">
    <text evidence="2">The sequence shown here is derived from an EMBL/GenBank/DDBJ whole genome shotgun (WGS) entry which is preliminary data.</text>
</comment>
<feature type="transmembrane region" description="Helical" evidence="1">
    <location>
        <begin position="145"/>
        <end position="164"/>
    </location>
</feature>
<gene>
    <name evidence="2" type="ORF">M094_2001</name>
</gene>
<feature type="transmembrane region" description="Helical" evidence="1">
    <location>
        <begin position="34"/>
        <end position="54"/>
    </location>
</feature>
<feature type="transmembrane region" description="Helical" evidence="1">
    <location>
        <begin position="98"/>
        <end position="115"/>
    </location>
</feature>
<keyword evidence="1" id="KW-0812">Transmembrane</keyword>
<proteinExistence type="predicted"/>